<evidence type="ECO:0000256" key="2">
    <source>
        <dbReference type="ARBA" id="ARBA00022618"/>
    </source>
</evidence>
<dbReference type="EC" id="2.4.1.227" evidence="10"/>
<feature type="binding site" evidence="10">
    <location>
        <position position="164"/>
    </location>
    <ligand>
        <name>UDP-N-acetyl-alpha-D-glucosamine</name>
        <dbReference type="ChEBI" id="CHEBI:57705"/>
    </ligand>
</feature>
<dbReference type="UniPathway" id="UPA00219"/>
<keyword evidence="14" id="KW-1185">Reference proteome</keyword>
<keyword evidence="2 10" id="KW-0132">Cell division</keyword>
<dbReference type="SUPFAM" id="SSF53756">
    <property type="entry name" value="UDP-Glycosyltransferase/glycogen phosphorylase"/>
    <property type="match status" value="1"/>
</dbReference>
<dbReference type="RefSeq" id="WP_136893031.1">
    <property type="nucleotide sequence ID" value="NZ_SWJE01000003.1"/>
</dbReference>
<keyword evidence="9 10" id="KW-0961">Cell wall biogenesis/degradation</keyword>
<dbReference type="GO" id="GO:0005886">
    <property type="term" value="C:plasma membrane"/>
    <property type="evidence" value="ECO:0007669"/>
    <property type="project" value="UniProtKB-SubCell"/>
</dbReference>
<evidence type="ECO:0000256" key="6">
    <source>
        <dbReference type="ARBA" id="ARBA00022984"/>
    </source>
</evidence>
<dbReference type="GO" id="GO:0008360">
    <property type="term" value="P:regulation of cell shape"/>
    <property type="evidence" value="ECO:0007669"/>
    <property type="project" value="UniProtKB-KW"/>
</dbReference>
<evidence type="ECO:0000256" key="8">
    <source>
        <dbReference type="ARBA" id="ARBA00023306"/>
    </source>
</evidence>
<feature type="binding site" evidence="10">
    <location>
        <position position="250"/>
    </location>
    <ligand>
        <name>UDP-N-acetyl-alpha-D-glucosamine</name>
        <dbReference type="ChEBI" id="CHEBI:57705"/>
    </ligand>
</feature>
<protein>
    <recommendedName>
        <fullName evidence="10">UDP-N-acetylglucosamine--N-acetylmuramyl-(pentapeptide) pyrophosphoryl-undecaprenol N-acetylglucosamine transferase</fullName>
        <ecNumber evidence="10">2.4.1.227</ecNumber>
    </recommendedName>
    <alternativeName>
        <fullName evidence="10">Undecaprenyl-PP-MurNAc-pentapeptide-UDPGlcNAc GlcNAc transferase</fullName>
    </alternativeName>
</protein>
<comment type="function">
    <text evidence="10">Cell wall formation. Catalyzes the transfer of a GlcNAc subunit on undecaprenyl-pyrophosphoryl-MurNAc-pentapeptide (lipid intermediate I) to form undecaprenyl-pyrophosphoryl-MurNAc-(pentapeptide)GlcNAc (lipid intermediate II).</text>
</comment>
<feature type="binding site" evidence="10">
    <location>
        <begin position="16"/>
        <end position="18"/>
    </location>
    <ligand>
        <name>UDP-N-acetyl-alpha-D-glucosamine</name>
        <dbReference type="ChEBI" id="CHEBI:57705"/>
    </ligand>
</feature>
<dbReference type="GO" id="GO:0071555">
    <property type="term" value="P:cell wall organization"/>
    <property type="evidence" value="ECO:0007669"/>
    <property type="project" value="UniProtKB-KW"/>
</dbReference>
<comment type="subcellular location">
    <subcellularLocation>
        <location evidence="10">Cell membrane</location>
        <topology evidence="10">Peripheral membrane protein</topology>
        <orientation evidence="10">Cytoplasmic side</orientation>
    </subcellularLocation>
</comment>
<dbReference type="GO" id="GO:0051301">
    <property type="term" value="P:cell division"/>
    <property type="evidence" value="ECO:0007669"/>
    <property type="project" value="UniProtKB-KW"/>
</dbReference>
<feature type="binding site" evidence="10">
    <location>
        <position position="295"/>
    </location>
    <ligand>
        <name>UDP-N-acetyl-alpha-D-glucosamine</name>
        <dbReference type="ChEBI" id="CHEBI:57705"/>
    </ligand>
</feature>
<dbReference type="CDD" id="cd03785">
    <property type="entry name" value="GT28_MurG"/>
    <property type="match status" value="1"/>
</dbReference>
<comment type="caution">
    <text evidence="10">Lacks conserved residue(s) required for the propagation of feature annotation.</text>
</comment>
<feature type="binding site" evidence="10">
    <location>
        <position position="192"/>
    </location>
    <ligand>
        <name>UDP-N-acetyl-alpha-D-glucosamine</name>
        <dbReference type="ChEBI" id="CHEBI:57705"/>
    </ligand>
</feature>
<dbReference type="GO" id="GO:0009252">
    <property type="term" value="P:peptidoglycan biosynthetic process"/>
    <property type="evidence" value="ECO:0007669"/>
    <property type="project" value="UniProtKB-UniRule"/>
</dbReference>
<dbReference type="GO" id="GO:0005975">
    <property type="term" value="P:carbohydrate metabolic process"/>
    <property type="evidence" value="ECO:0007669"/>
    <property type="project" value="InterPro"/>
</dbReference>
<accession>A0A4U1IBY1</accession>
<keyword evidence="6 10" id="KW-0573">Peptidoglycan synthesis</keyword>
<dbReference type="InterPro" id="IPR006009">
    <property type="entry name" value="GlcNAc_MurG"/>
</dbReference>
<evidence type="ECO:0000256" key="5">
    <source>
        <dbReference type="ARBA" id="ARBA00022960"/>
    </source>
</evidence>
<keyword evidence="4 10" id="KW-0808">Transferase</keyword>
<comment type="similarity">
    <text evidence="10">Belongs to the glycosyltransferase 28 family. MurG subfamily.</text>
</comment>
<evidence type="ECO:0000256" key="7">
    <source>
        <dbReference type="ARBA" id="ARBA00023136"/>
    </source>
</evidence>
<sequence length="368" mass="39168">MSSTPQRTLMVMAGGTGGHVFPGLAVAHRMRGWGWRVVWLGNPAGMEASLVPKHGIPMEFVRFGGLRGKGLRTKLALPLNLLRACLESRQALKRVKPDVVLGMGGYITFPAGVMTALSGRPLVLHEQNSIAGLANKVLAKLARRVLVAFPNALPDAEWTGNPIREELARILAPKERYAARSGPLNVLVVGGSLGAAALNEVVPRALAQLAPQERPRIVHQAGAKHIDALRANYEAAGLQPGDDLQLVPFIDDMAKAYESADLVVCRSGAMTVAEIAAVGVAALFVPFPYAVDDHQTTNAQFLSEQGGAVLVQQRDLSAEKLADWLRSQSRATLADMAGRARSLAKPDATDRVAQVCAAVALARQEGTK</sequence>
<evidence type="ECO:0000259" key="11">
    <source>
        <dbReference type="Pfam" id="PF03033"/>
    </source>
</evidence>
<evidence type="ECO:0000256" key="9">
    <source>
        <dbReference type="ARBA" id="ARBA00023316"/>
    </source>
</evidence>
<gene>
    <name evidence="10 13" type="primary">murG</name>
    <name evidence="13" type="ORF">FAZ69_05970</name>
</gene>
<dbReference type="EMBL" id="SWJE01000003">
    <property type="protein sequence ID" value="TKC90915.1"/>
    <property type="molecule type" value="Genomic_DNA"/>
</dbReference>
<evidence type="ECO:0000313" key="13">
    <source>
        <dbReference type="EMBL" id="TKC90915.1"/>
    </source>
</evidence>
<feature type="domain" description="Glycosyltransferase family 28 N-terminal" evidence="11">
    <location>
        <begin position="10"/>
        <end position="146"/>
    </location>
</feature>
<evidence type="ECO:0000313" key="14">
    <source>
        <dbReference type="Proteomes" id="UP000305539"/>
    </source>
</evidence>
<dbReference type="Gene3D" id="3.40.50.2000">
    <property type="entry name" value="Glycogen Phosphorylase B"/>
    <property type="match status" value="2"/>
</dbReference>
<reference evidence="13 14" key="1">
    <citation type="submission" date="2019-04" db="EMBL/GenBank/DDBJ databases">
        <title>Trinickia sp. 7GSK02, isolated from subtropical forest soil.</title>
        <authorList>
            <person name="Gao Z.-H."/>
            <person name="Qiu L.-H."/>
        </authorList>
    </citation>
    <scope>NUCLEOTIDE SEQUENCE [LARGE SCALE GENOMIC DNA]</scope>
    <source>
        <strain evidence="13 14">7GSK02</strain>
    </source>
</reference>
<proteinExistence type="inferred from homology"/>
<evidence type="ECO:0000256" key="10">
    <source>
        <dbReference type="HAMAP-Rule" id="MF_00033"/>
    </source>
</evidence>
<evidence type="ECO:0000256" key="1">
    <source>
        <dbReference type="ARBA" id="ARBA00022475"/>
    </source>
</evidence>
<comment type="pathway">
    <text evidence="10">Cell wall biogenesis; peptidoglycan biosynthesis.</text>
</comment>
<name>A0A4U1IBY1_9BURK</name>
<dbReference type="GO" id="GO:0050511">
    <property type="term" value="F:undecaprenyldiphospho-muramoylpentapeptide beta-N-acetylglucosaminyltransferase activity"/>
    <property type="evidence" value="ECO:0007669"/>
    <property type="project" value="UniProtKB-UniRule"/>
</dbReference>
<dbReference type="InterPro" id="IPR007235">
    <property type="entry name" value="Glyco_trans_28_C"/>
</dbReference>
<dbReference type="AlphaFoldDB" id="A0A4U1IBY1"/>
<keyword evidence="5 10" id="KW-0133">Cell shape</keyword>
<keyword evidence="7 10" id="KW-0472">Membrane</keyword>
<dbReference type="Pfam" id="PF03033">
    <property type="entry name" value="Glyco_transf_28"/>
    <property type="match status" value="1"/>
</dbReference>
<dbReference type="HAMAP" id="MF_00033">
    <property type="entry name" value="MurG"/>
    <property type="match status" value="1"/>
</dbReference>
<dbReference type="Pfam" id="PF04101">
    <property type="entry name" value="Glyco_tran_28_C"/>
    <property type="match status" value="1"/>
</dbReference>
<feature type="binding site" evidence="10">
    <location>
        <position position="128"/>
    </location>
    <ligand>
        <name>UDP-N-acetyl-alpha-D-glucosamine</name>
        <dbReference type="ChEBI" id="CHEBI:57705"/>
    </ligand>
</feature>
<evidence type="ECO:0000256" key="3">
    <source>
        <dbReference type="ARBA" id="ARBA00022676"/>
    </source>
</evidence>
<dbReference type="InterPro" id="IPR004276">
    <property type="entry name" value="GlycoTrans_28_N"/>
</dbReference>
<dbReference type="GO" id="GO:0051991">
    <property type="term" value="F:UDP-N-acetyl-D-glucosamine:N-acetylmuramoyl-L-alanyl-D-glutamyl-meso-2,6-diaminopimelyl-D-alanyl-D-alanine-diphosphoundecaprenol 4-beta-N-acetylglucosaminlytransferase activity"/>
    <property type="evidence" value="ECO:0007669"/>
    <property type="project" value="RHEA"/>
</dbReference>
<dbReference type="PANTHER" id="PTHR21015">
    <property type="entry name" value="UDP-N-ACETYLGLUCOSAMINE--N-ACETYLMURAMYL-(PENTAPEPTIDE) PYROPHOSPHORYL-UNDECAPRENOL N-ACETYLGLUCOSAMINE TRANSFERASE 1"/>
    <property type="match status" value="1"/>
</dbReference>
<organism evidence="13 14">
    <name type="scientific">Trinickia terrae</name>
    <dbReference type="NCBI Taxonomy" id="2571161"/>
    <lineage>
        <taxon>Bacteria</taxon>
        <taxon>Pseudomonadati</taxon>
        <taxon>Pseudomonadota</taxon>
        <taxon>Betaproteobacteria</taxon>
        <taxon>Burkholderiales</taxon>
        <taxon>Burkholderiaceae</taxon>
        <taxon>Trinickia</taxon>
    </lineage>
</organism>
<dbReference type="PANTHER" id="PTHR21015:SF22">
    <property type="entry name" value="GLYCOSYLTRANSFERASE"/>
    <property type="match status" value="1"/>
</dbReference>
<evidence type="ECO:0000256" key="4">
    <source>
        <dbReference type="ARBA" id="ARBA00022679"/>
    </source>
</evidence>
<dbReference type="OrthoDB" id="9808936at2"/>
<keyword evidence="8 10" id="KW-0131">Cell cycle</keyword>
<evidence type="ECO:0000259" key="12">
    <source>
        <dbReference type="Pfam" id="PF04101"/>
    </source>
</evidence>
<comment type="catalytic activity">
    <reaction evidence="10">
        <text>di-trans,octa-cis-undecaprenyl diphospho-N-acetyl-alpha-D-muramoyl-L-alanyl-D-glutamyl-meso-2,6-diaminopimeloyl-D-alanyl-D-alanine + UDP-N-acetyl-alpha-D-glucosamine = di-trans,octa-cis-undecaprenyl diphospho-[N-acetyl-alpha-D-glucosaminyl-(1-&gt;4)]-N-acetyl-alpha-D-muramoyl-L-alanyl-D-glutamyl-meso-2,6-diaminopimeloyl-D-alanyl-D-alanine + UDP + H(+)</text>
        <dbReference type="Rhea" id="RHEA:31227"/>
        <dbReference type="ChEBI" id="CHEBI:15378"/>
        <dbReference type="ChEBI" id="CHEBI:57705"/>
        <dbReference type="ChEBI" id="CHEBI:58223"/>
        <dbReference type="ChEBI" id="CHEBI:61387"/>
        <dbReference type="ChEBI" id="CHEBI:61388"/>
        <dbReference type="EC" id="2.4.1.227"/>
    </reaction>
</comment>
<feature type="domain" description="Glycosyl transferase family 28 C-terminal" evidence="12">
    <location>
        <begin position="186"/>
        <end position="337"/>
    </location>
</feature>
<dbReference type="Proteomes" id="UP000305539">
    <property type="component" value="Unassembled WGS sequence"/>
</dbReference>
<keyword evidence="1 10" id="KW-1003">Cell membrane</keyword>
<dbReference type="NCBIfam" id="TIGR01133">
    <property type="entry name" value="murG"/>
    <property type="match status" value="1"/>
</dbReference>
<keyword evidence="3 10" id="KW-0328">Glycosyltransferase</keyword>
<comment type="caution">
    <text evidence="13">The sequence shown here is derived from an EMBL/GenBank/DDBJ whole genome shotgun (WGS) entry which is preliminary data.</text>
</comment>